<keyword evidence="7" id="KW-1185">Reference proteome</keyword>
<keyword evidence="1 4" id="KW-0378">Hydrolase</keyword>
<evidence type="ECO:0000256" key="1">
    <source>
        <dbReference type="ARBA" id="ARBA00022801"/>
    </source>
</evidence>
<evidence type="ECO:0000313" key="7">
    <source>
        <dbReference type="Proteomes" id="UP000060487"/>
    </source>
</evidence>
<proteinExistence type="predicted"/>
<dbReference type="EMBL" id="LNQR01000026">
    <property type="protein sequence ID" value="KWT91957.1"/>
    <property type="molecule type" value="Genomic_DNA"/>
</dbReference>
<evidence type="ECO:0000259" key="5">
    <source>
        <dbReference type="PROSITE" id="PS50122"/>
    </source>
</evidence>
<gene>
    <name evidence="6" type="ORF">ASN18_0654</name>
</gene>
<dbReference type="Pfam" id="PF01339">
    <property type="entry name" value="CheB_methylest"/>
    <property type="match status" value="1"/>
</dbReference>
<dbReference type="PANTHER" id="PTHR42872">
    <property type="entry name" value="PROTEIN-GLUTAMATE METHYLESTERASE/PROTEIN-GLUTAMINE GLUTAMINASE"/>
    <property type="match status" value="1"/>
</dbReference>
<dbReference type="InterPro" id="IPR035909">
    <property type="entry name" value="CheB_C"/>
</dbReference>
<evidence type="ECO:0000256" key="3">
    <source>
        <dbReference type="ARBA" id="ARBA00048267"/>
    </source>
</evidence>
<dbReference type="Proteomes" id="UP000060487">
    <property type="component" value="Unassembled WGS sequence"/>
</dbReference>
<evidence type="ECO:0000256" key="2">
    <source>
        <dbReference type="ARBA" id="ARBA00039140"/>
    </source>
</evidence>
<dbReference type="GO" id="GO:0008984">
    <property type="term" value="F:protein-glutamate methylesterase activity"/>
    <property type="evidence" value="ECO:0007669"/>
    <property type="project" value="UniProtKB-EC"/>
</dbReference>
<protein>
    <recommendedName>
        <fullName evidence="2">protein-glutamate methylesterase</fullName>
        <ecNumber evidence="2">3.1.1.61</ecNumber>
    </recommendedName>
</protein>
<dbReference type="EC" id="3.1.1.61" evidence="2"/>
<sequence length="194" mass="21565">MKYEAIVIGTSAGGLDAVKTLCAHLPADFSVPIAAVLHLHRNTKDDLITLLNREIRLTVKYAEDKEQIQKGCLFIAPPDYHLLIEDDRTFSLSVDEPVNYSRPSIDVLFESAADVFREHIIGIILTGANKDGSLGLRRIKERGGTTIVENPRTAQYSEMPLAAIAEVEVDYILDINEITNKVMELLLRSKCKTS</sequence>
<feature type="active site" evidence="4">
    <location>
        <position position="38"/>
    </location>
</feature>
<feature type="active site" evidence="4">
    <location>
        <position position="11"/>
    </location>
</feature>
<dbReference type="PANTHER" id="PTHR42872:SF3">
    <property type="entry name" value="PROTEIN-GLUTAMATE METHYLESTERASE_PROTEIN-GLUTAMINE GLUTAMINASE 1"/>
    <property type="match status" value="1"/>
</dbReference>
<evidence type="ECO:0000256" key="4">
    <source>
        <dbReference type="PROSITE-ProRule" id="PRU00050"/>
    </source>
</evidence>
<feature type="domain" description="CheB-type methylesterase" evidence="5">
    <location>
        <begin position="1"/>
        <end position="189"/>
    </location>
</feature>
<accession>A0ABR5SI37</accession>
<dbReference type="CDD" id="cd16433">
    <property type="entry name" value="CheB"/>
    <property type="match status" value="1"/>
</dbReference>
<dbReference type="Gene3D" id="3.40.50.180">
    <property type="entry name" value="Methylesterase CheB, C-terminal domain"/>
    <property type="match status" value="1"/>
</dbReference>
<dbReference type="SUPFAM" id="SSF52738">
    <property type="entry name" value="Methylesterase CheB, C-terminal domain"/>
    <property type="match status" value="1"/>
</dbReference>
<keyword evidence="4" id="KW-0145">Chemotaxis</keyword>
<evidence type="ECO:0000313" key="6">
    <source>
        <dbReference type="EMBL" id="KWT91957.1"/>
    </source>
</evidence>
<comment type="catalytic activity">
    <reaction evidence="3">
        <text>[protein]-L-glutamate 5-O-methyl ester + H2O = L-glutamyl-[protein] + methanol + H(+)</text>
        <dbReference type="Rhea" id="RHEA:23236"/>
        <dbReference type="Rhea" id="RHEA-COMP:10208"/>
        <dbReference type="Rhea" id="RHEA-COMP:10311"/>
        <dbReference type="ChEBI" id="CHEBI:15377"/>
        <dbReference type="ChEBI" id="CHEBI:15378"/>
        <dbReference type="ChEBI" id="CHEBI:17790"/>
        <dbReference type="ChEBI" id="CHEBI:29973"/>
        <dbReference type="ChEBI" id="CHEBI:82795"/>
        <dbReference type="EC" id="3.1.1.61"/>
    </reaction>
</comment>
<comment type="caution">
    <text evidence="6">The sequence shown here is derived from an EMBL/GenBank/DDBJ whole genome shotgun (WGS) entry which is preliminary data.</text>
</comment>
<dbReference type="PROSITE" id="PS50122">
    <property type="entry name" value="CHEB"/>
    <property type="match status" value="1"/>
</dbReference>
<organism evidence="6 7">
    <name type="scientific">Candidatus Magnetominusculus xianensis</name>
    <dbReference type="NCBI Taxonomy" id="1748249"/>
    <lineage>
        <taxon>Bacteria</taxon>
        <taxon>Pseudomonadati</taxon>
        <taxon>Nitrospirota</taxon>
        <taxon>Nitrospiria</taxon>
        <taxon>Nitrospirales</taxon>
        <taxon>Nitrospiraceae</taxon>
        <taxon>Candidatus Magnetominusculus</taxon>
    </lineage>
</organism>
<feature type="active site" evidence="4">
    <location>
        <position position="131"/>
    </location>
</feature>
<reference evidence="6 7" key="1">
    <citation type="submission" date="2015-11" db="EMBL/GenBank/DDBJ databases">
        <authorList>
            <person name="Lin W."/>
        </authorList>
    </citation>
    <scope>NUCLEOTIDE SEQUENCE [LARGE SCALE GENOMIC DNA]</scope>
    <source>
        <strain evidence="6 7">HCH-1</strain>
    </source>
</reference>
<dbReference type="RefSeq" id="WP_085051182.1">
    <property type="nucleotide sequence ID" value="NZ_LNQR01000026.1"/>
</dbReference>
<dbReference type="InterPro" id="IPR000673">
    <property type="entry name" value="Sig_transdc_resp-reg_Me-estase"/>
</dbReference>
<name>A0ABR5SI37_9BACT</name>